<dbReference type="Gene3D" id="1.20.120.1370">
    <property type="entry name" value="Regulator of RNA polymerase sigma(70) subunit, domain 4"/>
    <property type="match status" value="1"/>
</dbReference>
<dbReference type="RefSeq" id="WP_275708933.1">
    <property type="nucleotide sequence ID" value="NZ_JAKLTN010000001.1"/>
</dbReference>
<reference evidence="2" key="1">
    <citation type="submission" date="2022-01" db="EMBL/GenBank/DDBJ databases">
        <authorList>
            <person name="Jo J.-H."/>
            <person name="Im W.-T."/>
        </authorList>
    </citation>
    <scope>NUCLEOTIDE SEQUENCE</scope>
    <source>
        <strain evidence="2">XY25</strain>
    </source>
</reference>
<dbReference type="InterPro" id="IPR012312">
    <property type="entry name" value="Hemerythrin-like"/>
</dbReference>
<dbReference type="InterPro" id="IPR038309">
    <property type="entry name" value="Rsd/AlgQ_sf"/>
</dbReference>
<sequence length="172" mass="18565">MFLDFLFGKKKSVPAPAAGEPAAPAQAAPGAVALGTHIAYHPQLVDELVLDCFNAIGQAFEGGDLAATCRELEHFRGCLLAHLLKENVRFYIYLEHALAGDTASHTLVHQFRHEMDGIGKAVLAFLGKYADLAKNPALAASFAGELSSVGEVLVQRIRNEEDSLYPLYLPAY</sequence>
<organism evidence="2 3">
    <name type="scientific">Dechloromonas hankyongensis</name>
    <dbReference type="NCBI Taxonomy" id="2908002"/>
    <lineage>
        <taxon>Bacteria</taxon>
        <taxon>Pseudomonadati</taxon>
        <taxon>Pseudomonadota</taxon>
        <taxon>Betaproteobacteria</taxon>
        <taxon>Rhodocyclales</taxon>
        <taxon>Azonexaceae</taxon>
        <taxon>Dechloromonas</taxon>
    </lineage>
</organism>
<evidence type="ECO:0000313" key="2">
    <source>
        <dbReference type="EMBL" id="MCG2576703.1"/>
    </source>
</evidence>
<protein>
    <submittedName>
        <fullName evidence="2">Hemerythrin domain-containing protein</fullName>
    </submittedName>
</protein>
<accession>A0ABS9K0L6</accession>
<keyword evidence="3" id="KW-1185">Reference proteome</keyword>
<proteinExistence type="predicted"/>
<dbReference type="Pfam" id="PF01814">
    <property type="entry name" value="Hemerythrin"/>
    <property type="match status" value="1"/>
</dbReference>
<comment type="caution">
    <text evidence="2">The sequence shown here is derived from an EMBL/GenBank/DDBJ whole genome shotgun (WGS) entry which is preliminary data.</text>
</comment>
<evidence type="ECO:0000313" key="3">
    <source>
        <dbReference type="Proteomes" id="UP001165384"/>
    </source>
</evidence>
<feature type="domain" description="Hemerythrin-like" evidence="1">
    <location>
        <begin position="70"/>
        <end position="167"/>
    </location>
</feature>
<dbReference type="Proteomes" id="UP001165384">
    <property type="component" value="Unassembled WGS sequence"/>
</dbReference>
<evidence type="ECO:0000259" key="1">
    <source>
        <dbReference type="Pfam" id="PF01814"/>
    </source>
</evidence>
<gene>
    <name evidence="2" type="ORF">LZ012_06810</name>
</gene>
<name>A0ABS9K0L6_9RHOO</name>
<dbReference type="EMBL" id="JAKLTN010000001">
    <property type="protein sequence ID" value="MCG2576703.1"/>
    <property type="molecule type" value="Genomic_DNA"/>
</dbReference>